<dbReference type="PANTHER" id="PTHR33067">
    <property type="entry name" value="RNA-DIRECTED DNA POLYMERASE-RELATED"/>
    <property type="match status" value="1"/>
</dbReference>
<keyword evidence="2" id="KW-1185">Reference proteome</keyword>
<evidence type="ECO:0000313" key="2">
    <source>
        <dbReference type="Proteomes" id="UP001311915"/>
    </source>
</evidence>
<dbReference type="EMBL" id="JAWPEI010000003">
    <property type="protein sequence ID" value="KAK4731252.1"/>
    <property type="molecule type" value="Genomic_DNA"/>
</dbReference>
<dbReference type="PANTHER" id="PTHR33067:SF9">
    <property type="entry name" value="RNA-DIRECTED DNA POLYMERASE"/>
    <property type="match status" value="1"/>
</dbReference>
<evidence type="ECO:0000313" key="1">
    <source>
        <dbReference type="EMBL" id="KAK4731252.1"/>
    </source>
</evidence>
<dbReference type="Gene3D" id="2.40.70.10">
    <property type="entry name" value="Acid Proteases"/>
    <property type="match status" value="1"/>
</dbReference>
<dbReference type="Proteomes" id="UP001311915">
    <property type="component" value="Unassembled WGS sequence"/>
</dbReference>
<dbReference type="AlphaFoldDB" id="A0AAV9M1I4"/>
<reference evidence="1 2" key="1">
    <citation type="submission" date="2023-10" db="EMBL/GenBank/DDBJ databases">
        <title>Genome-Wide Identification Analysis in wild type Solanum Pinnatisectum Reveals Some Genes Defensing Phytophthora Infestans.</title>
        <authorList>
            <person name="Sun C."/>
        </authorList>
    </citation>
    <scope>NUCLEOTIDE SEQUENCE [LARGE SCALE GENOMIC DNA]</scope>
    <source>
        <strain evidence="1">LQN</strain>
        <tissue evidence="1">Leaf</tissue>
    </source>
</reference>
<proteinExistence type="predicted"/>
<protein>
    <submittedName>
        <fullName evidence="1">Uncharacterized protein</fullName>
    </submittedName>
</protein>
<name>A0AAV9M1I4_9SOLN</name>
<organism evidence="1 2">
    <name type="scientific">Solanum pinnatisectum</name>
    <name type="common">tansyleaf nightshade</name>
    <dbReference type="NCBI Taxonomy" id="50273"/>
    <lineage>
        <taxon>Eukaryota</taxon>
        <taxon>Viridiplantae</taxon>
        <taxon>Streptophyta</taxon>
        <taxon>Embryophyta</taxon>
        <taxon>Tracheophyta</taxon>
        <taxon>Spermatophyta</taxon>
        <taxon>Magnoliopsida</taxon>
        <taxon>eudicotyledons</taxon>
        <taxon>Gunneridae</taxon>
        <taxon>Pentapetalae</taxon>
        <taxon>asterids</taxon>
        <taxon>lamiids</taxon>
        <taxon>Solanales</taxon>
        <taxon>Solanaceae</taxon>
        <taxon>Solanoideae</taxon>
        <taxon>Solaneae</taxon>
        <taxon>Solanum</taxon>
    </lineage>
</organism>
<dbReference type="CDD" id="cd00303">
    <property type="entry name" value="retropepsin_like"/>
    <property type="match status" value="1"/>
</dbReference>
<sequence length="227" mass="25363">MRSAVSFEDDDNLQYCSAIATRSLVHKKEDPGAFTIPCTIGLLHFAKALCDLVASIDMMPLAIYKKLGLGNPNPIAMQLLMPDRTVKKPIGVLQNVLVKVESFMFPADFLILDYDVDFEVPIILGRPFLATGRALVVMENGDGSEDYDELVATLDRFEFRSKPKRLELDMKNHDSPPTRPSIEEAPKLELKALPSHLRYVFFRKDGTLLVIIAEDLNVAQVEALVLC</sequence>
<comment type="caution">
    <text evidence="1">The sequence shown here is derived from an EMBL/GenBank/DDBJ whole genome shotgun (WGS) entry which is preliminary data.</text>
</comment>
<dbReference type="InterPro" id="IPR021109">
    <property type="entry name" value="Peptidase_aspartic_dom_sf"/>
</dbReference>
<accession>A0AAV9M1I4</accession>
<gene>
    <name evidence="1" type="ORF">R3W88_024240</name>
</gene>